<feature type="chain" id="PRO_5047528951" description="YD repeat-containing protein" evidence="1">
    <location>
        <begin position="19"/>
        <end position="211"/>
    </location>
</feature>
<keyword evidence="1" id="KW-0732">Signal</keyword>
<dbReference type="Gene3D" id="2.60.120.260">
    <property type="entry name" value="Galactose-binding domain-like"/>
    <property type="match status" value="1"/>
</dbReference>
<dbReference type="SUPFAM" id="SSF49785">
    <property type="entry name" value="Galactose-binding domain-like"/>
    <property type="match status" value="1"/>
</dbReference>
<keyword evidence="3" id="KW-1185">Reference proteome</keyword>
<dbReference type="InterPro" id="IPR008979">
    <property type="entry name" value="Galactose-bd-like_sf"/>
</dbReference>
<dbReference type="RefSeq" id="WP_248413958.1">
    <property type="nucleotide sequence ID" value="NZ_JALPQF010000024.1"/>
</dbReference>
<dbReference type="EMBL" id="JALPQF010000024">
    <property type="protein sequence ID" value="MCK8482233.1"/>
    <property type="molecule type" value="Genomic_DNA"/>
</dbReference>
<name>A0ABT0HCZ8_9FLAO</name>
<evidence type="ECO:0000313" key="3">
    <source>
        <dbReference type="Proteomes" id="UP001203687"/>
    </source>
</evidence>
<protein>
    <recommendedName>
        <fullName evidence="4">YD repeat-containing protein</fullName>
    </recommendedName>
</protein>
<gene>
    <name evidence="2" type="ORF">MUY34_16500</name>
</gene>
<comment type="caution">
    <text evidence="2">The sequence shown here is derived from an EMBL/GenBank/DDBJ whole genome shotgun (WGS) entry which is preliminary data.</text>
</comment>
<feature type="signal peptide" evidence="1">
    <location>
        <begin position="1"/>
        <end position="18"/>
    </location>
</feature>
<dbReference type="Proteomes" id="UP001203687">
    <property type="component" value="Unassembled WGS sequence"/>
</dbReference>
<evidence type="ECO:0000313" key="2">
    <source>
        <dbReference type="EMBL" id="MCK8482233.1"/>
    </source>
</evidence>
<proteinExistence type="predicted"/>
<organism evidence="2 3">
    <name type="scientific">Psychroserpens algicola</name>
    <dbReference type="NCBI Taxonomy" id="1719034"/>
    <lineage>
        <taxon>Bacteria</taxon>
        <taxon>Pseudomonadati</taxon>
        <taxon>Bacteroidota</taxon>
        <taxon>Flavobacteriia</taxon>
        <taxon>Flavobacteriales</taxon>
        <taxon>Flavobacteriaceae</taxon>
        <taxon>Psychroserpens</taxon>
    </lineage>
</organism>
<accession>A0ABT0HCZ8</accession>
<evidence type="ECO:0000256" key="1">
    <source>
        <dbReference type="SAM" id="SignalP"/>
    </source>
</evidence>
<sequence>MKNQITTLLLLMSFISYAQDFRKERRPDDNVIILPTNPSNRFNCSSFYPLESKEYIVSAWVKEDVSNVPTYSNNVYLQIEFTDENGTQTVSLDQFYVSGKIIDGWQRIIGKFSAPTSSQTQMNIELVNDNLSKDAYFDDVRIFPYNGTLKSFVYDETNQRLMAELDENNYATYYEYDLEGGLIRVKKETEKGVYTIQETRSGNAKSENDGN</sequence>
<reference evidence="2" key="1">
    <citation type="submission" date="2022-04" db="EMBL/GenBank/DDBJ databases">
        <authorList>
            <person name="Ren T."/>
        </authorList>
    </citation>
    <scope>NUCLEOTIDE SEQUENCE</scope>
    <source>
        <strain evidence="2">F63249</strain>
    </source>
</reference>
<evidence type="ECO:0008006" key="4">
    <source>
        <dbReference type="Google" id="ProtNLM"/>
    </source>
</evidence>